<organism evidence="4">
    <name type="scientific">human gut metagenome</name>
    <dbReference type="NCBI Taxonomy" id="408170"/>
    <lineage>
        <taxon>unclassified sequences</taxon>
        <taxon>metagenomes</taxon>
        <taxon>organismal metagenomes</taxon>
    </lineage>
</organism>
<keyword evidence="1" id="KW-0547">Nucleotide-binding</keyword>
<dbReference type="GO" id="GO:0005525">
    <property type="term" value="F:GTP binding"/>
    <property type="evidence" value="ECO:0007669"/>
    <property type="project" value="UniProtKB-KW"/>
</dbReference>
<dbReference type="Gene3D" id="3.30.230.10">
    <property type="match status" value="1"/>
</dbReference>
<dbReference type="AlphaFoldDB" id="W1XYE4"/>
<keyword evidence="2" id="KW-0342">GTP-binding</keyword>
<evidence type="ECO:0000313" key="4">
    <source>
        <dbReference type="EMBL" id="ETJ35318.1"/>
    </source>
</evidence>
<evidence type="ECO:0000256" key="1">
    <source>
        <dbReference type="ARBA" id="ARBA00022741"/>
    </source>
</evidence>
<feature type="domain" description="Translation elongation factor EFG/EF2" evidence="3">
    <location>
        <begin position="10"/>
        <end position="73"/>
    </location>
</feature>
<feature type="non-terminal residue" evidence="4">
    <location>
        <position position="1"/>
    </location>
</feature>
<evidence type="ECO:0000256" key="2">
    <source>
        <dbReference type="ARBA" id="ARBA00023134"/>
    </source>
</evidence>
<dbReference type="SUPFAM" id="SSF54211">
    <property type="entry name" value="Ribosomal protein S5 domain 2-like"/>
    <property type="match status" value="1"/>
</dbReference>
<dbReference type="InterPro" id="IPR014721">
    <property type="entry name" value="Ribsml_uS5_D2-typ_fold_subgr"/>
</dbReference>
<dbReference type="InterPro" id="IPR005517">
    <property type="entry name" value="Transl_elong_EFG/EF2_IV"/>
</dbReference>
<gene>
    <name evidence="4" type="ORF">Q604_UNBC10288G0001</name>
</gene>
<evidence type="ECO:0000259" key="3">
    <source>
        <dbReference type="Pfam" id="PF03764"/>
    </source>
</evidence>
<sequence>CSIPCHYEPLKHYAEVHLKIEPNVRGEGIVFESIAHVDDLDIGTQNLVKTHVFERKHHGILCGFDLDDLKITL</sequence>
<comment type="caution">
    <text evidence="4">The sequence shown here is derived from an EMBL/GenBank/DDBJ whole genome shotgun (WGS) entry which is preliminary data.</text>
</comment>
<reference evidence="4" key="1">
    <citation type="submission" date="2013-12" db="EMBL/GenBank/DDBJ databases">
        <title>A Varibaculum cambriense genome reconstructed from a premature infant gut community with otherwise low bacterial novelty that shifts toward anaerobic metabolism during the third week of life.</title>
        <authorList>
            <person name="Brown C.T."/>
            <person name="Sharon I."/>
            <person name="Thomas B.C."/>
            <person name="Castelle C.J."/>
            <person name="Morowitz M.J."/>
            <person name="Banfield J.F."/>
        </authorList>
    </citation>
    <scope>NUCLEOTIDE SEQUENCE</scope>
</reference>
<name>W1XYE4_9ZZZZ</name>
<accession>W1XYE4</accession>
<protein>
    <recommendedName>
        <fullName evidence="3">Translation elongation factor EFG/EF2 domain-containing protein</fullName>
    </recommendedName>
</protein>
<dbReference type="EMBL" id="AZMM01010288">
    <property type="protein sequence ID" value="ETJ35318.1"/>
    <property type="molecule type" value="Genomic_DNA"/>
</dbReference>
<proteinExistence type="predicted"/>
<feature type="non-terminal residue" evidence="4">
    <location>
        <position position="73"/>
    </location>
</feature>
<dbReference type="InterPro" id="IPR020568">
    <property type="entry name" value="Ribosomal_Su5_D2-typ_SF"/>
</dbReference>
<dbReference type="Pfam" id="PF03764">
    <property type="entry name" value="EFG_IV"/>
    <property type="match status" value="1"/>
</dbReference>